<evidence type="ECO:0000313" key="3">
    <source>
        <dbReference type="Proteomes" id="UP001227162"/>
    </source>
</evidence>
<gene>
    <name evidence="2" type="ORF">NOI20_04875</name>
</gene>
<dbReference type="InterPro" id="IPR010412">
    <property type="entry name" value="DUF1007"/>
</dbReference>
<comment type="caution">
    <text evidence="2">The sequence shown here is derived from an EMBL/GenBank/DDBJ whole genome shotgun (WGS) entry which is preliminary data.</text>
</comment>
<keyword evidence="1" id="KW-0732">Signal</keyword>
<evidence type="ECO:0000313" key="2">
    <source>
        <dbReference type="EMBL" id="MDQ2093435.1"/>
    </source>
</evidence>
<reference evidence="2" key="2">
    <citation type="submission" date="2023-04" db="EMBL/GenBank/DDBJ databases">
        <title>'Rhodoalgimonas zhirmunskyi' gen. nov., isolated from a red alga.</title>
        <authorList>
            <person name="Nedashkovskaya O.I."/>
            <person name="Otstavnykh N.Y."/>
            <person name="Bystritskaya E.P."/>
            <person name="Balabanova L.A."/>
            <person name="Isaeva M.P."/>
        </authorList>
    </citation>
    <scope>NUCLEOTIDE SEQUENCE</scope>
    <source>
        <strain evidence="2">10Alg 79</strain>
    </source>
</reference>
<dbReference type="Proteomes" id="UP001227162">
    <property type="component" value="Unassembled WGS sequence"/>
</dbReference>
<name>A0AAJ1U822_9RHOB</name>
<organism evidence="2 3">
    <name type="scientific">Rhodalgimonas zhirmunskyi</name>
    <dbReference type="NCBI Taxonomy" id="2964767"/>
    <lineage>
        <taxon>Bacteria</taxon>
        <taxon>Pseudomonadati</taxon>
        <taxon>Pseudomonadota</taxon>
        <taxon>Alphaproteobacteria</taxon>
        <taxon>Rhodobacterales</taxon>
        <taxon>Roseobacteraceae</taxon>
        <taxon>Rhodalgimonas</taxon>
    </lineage>
</organism>
<dbReference type="Pfam" id="PF06226">
    <property type="entry name" value="DUF1007"/>
    <property type="match status" value="1"/>
</dbReference>
<dbReference type="AlphaFoldDB" id="A0AAJ1U822"/>
<protein>
    <submittedName>
        <fullName evidence="2">DUF1007 family protein</fullName>
    </submittedName>
</protein>
<proteinExistence type="predicted"/>
<reference evidence="2" key="1">
    <citation type="submission" date="2022-07" db="EMBL/GenBank/DDBJ databases">
        <authorList>
            <person name="Otstavnykh N."/>
            <person name="Isaeva M."/>
            <person name="Bystritskaya E."/>
        </authorList>
    </citation>
    <scope>NUCLEOTIDE SEQUENCE</scope>
    <source>
        <strain evidence="2">10Alg 79</strain>
    </source>
</reference>
<keyword evidence="3" id="KW-1185">Reference proteome</keyword>
<sequence length="222" mass="24308">MKLYASCMFKRFKTALLALAILPFVAGAALAHPHIFIITGLGFETDAAGRLTAVSVSWEYDELYSLLVTEDMELDDDYDGKLTPEELARLNGFDQNWDAGFAGDLYIEDAAGQKLRLGGPENLGTSFEDGKITTRHRRGIEGAAATGPWRVKAYDPSYYTAYELGRITLPEGCESRLIAVNLTAAQEALQAELAKIPADVVEMDYPPVGEEFADTLEVSCQK</sequence>
<dbReference type="EMBL" id="JANFFA010000001">
    <property type="protein sequence ID" value="MDQ2093435.1"/>
    <property type="molecule type" value="Genomic_DNA"/>
</dbReference>
<feature type="chain" id="PRO_5042588453" evidence="1">
    <location>
        <begin position="32"/>
        <end position="222"/>
    </location>
</feature>
<evidence type="ECO:0000256" key="1">
    <source>
        <dbReference type="SAM" id="SignalP"/>
    </source>
</evidence>
<feature type="signal peptide" evidence="1">
    <location>
        <begin position="1"/>
        <end position="31"/>
    </location>
</feature>
<accession>A0AAJ1U822</accession>